<evidence type="ECO:0000259" key="2">
    <source>
        <dbReference type="Pfam" id="PF13387"/>
    </source>
</evidence>
<dbReference type="Pfam" id="PF13387">
    <property type="entry name" value="Lnb_N"/>
    <property type="match status" value="1"/>
</dbReference>
<feature type="domain" description="Lnb N-terminal periplasmic" evidence="2">
    <location>
        <begin position="23"/>
        <end position="96"/>
    </location>
</feature>
<dbReference type="RefSeq" id="WP_425345160.1">
    <property type="nucleotide sequence ID" value="NZ_JBGUBD010000004.1"/>
</dbReference>
<keyword evidence="4" id="KW-1185">Reference proteome</keyword>
<dbReference type="InterPro" id="IPR025178">
    <property type="entry name" value="Lnb_N"/>
</dbReference>
<dbReference type="Proteomes" id="UP001575105">
    <property type="component" value="Unassembled WGS sequence"/>
</dbReference>
<reference evidence="3 4" key="1">
    <citation type="submission" date="2024-08" db="EMBL/GenBank/DDBJ databases">
        <title>Whole-genome sequencing of halo(alkali)philic microorganisms from hypersaline lakes.</title>
        <authorList>
            <person name="Sorokin D.Y."/>
            <person name="Merkel A.Y."/>
            <person name="Messina E."/>
            <person name="Yakimov M."/>
        </authorList>
    </citation>
    <scope>NUCLEOTIDE SEQUENCE [LARGE SCALE GENOMIC DNA]</scope>
    <source>
        <strain evidence="3 4">AB-hyl4</strain>
    </source>
</reference>
<protein>
    <submittedName>
        <fullName evidence="3">DUF4105 domain-containing protein</fullName>
    </submittedName>
</protein>
<proteinExistence type="predicted"/>
<comment type="caution">
    <text evidence="3">The sequence shown here is derived from an EMBL/GenBank/DDBJ whole genome shotgun (WGS) entry which is preliminary data.</text>
</comment>
<evidence type="ECO:0000313" key="4">
    <source>
        <dbReference type="Proteomes" id="UP001575105"/>
    </source>
</evidence>
<evidence type="ECO:0000256" key="1">
    <source>
        <dbReference type="SAM" id="MobiDB-lite"/>
    </source>
</evidence>
<gene>
    <name evidence="3" type="ORF">ACERK3_07995</name>
</gene>
<evidence type="ECO:0000313" key="3">
    <source>
        <dbReference type="EMBL" id="MFA9478236.1"/>
    </source>
</evidence>
<sequence>MPRRLCPGGRDARAGRTRPCDPRANVRGNDVHIYPMAVNPAQARVLLTSMLERAETLAESPAFYRTLHSTCATNLAWHLRTINEPTRRWDWRILLPGYSDRLSLARGWIADADELTLAELGERYRINGRSTLPADDDAINWARQIRQVD</sequence>
<accession>A0ABV4U3Y2</accession>
<feature type="region of interest" description="Disordered" evidence="1">
    <location>
        <begin position="1"/>
        <end position="22"/>
    </location>
</feature>
<name>A0ABV4U3Y2_9BACT</name>
<organism evidence="3 4">
    <name type="scientific">Natronomicrosphaera hydrolytica</name>
    <dbReference type="NCBI Taxonomy" id="3242702"/>
    <lineage>
        <taxon>Bacteria</taxon>
        <taxon>Pseudomonadati</taxon>
        <taxon>Planctomycetota</taxon>
        <taxon>Phycisphaerae</taxon>
        <taxon>Phycisphaerales</taxon>
        <taxon>Phycisphaeraceae</taxon>
        <taxon>Natronomicrosphaera</taxon>
    </lineage>
</organism>
<dbReference type="EMBL" id="JBGUBD010000004">
    <property type="protein sequence ID" value="MFA9478236.1"/>
    <property type="molecule type" value="Genomic_DNA"/>
</dbReference>
<feature type="compositionally biased region" description="Basic and acidic residues" evidence="1">
    <location>
        <begin position="10"/>
        <end position="21"/>
    </location>
</feature>